<evidence type="ECO:0000313" key="7">
    <source>
        <dbReference type="Proteomes" id="UP000037566"/>
    </source>
</evidence>
<dbReference type="EMBL" id="LHUQ01000002">
    <property type="protein sequence ID" value="KON65835.1"/>
    <property type="molecule type" value="Genomic_DNA"/>
</dbReference>
<dbReference type="InterPro" id="IPR005119">
    <property type="entry name" value="LysR_subst-bd"/>
</dbReference>
<dbReference type="PROSITE" id="PS50931">
    <property type="entry name" value="HTH_LYSR"/>
    <property type="match status" value="1"/>
</dbReference>
<evidence type="ECO:0000256" key="3">
    <source>
        <dbReference type="ARBA" id="ARBA00023125"/>
    </source>
</evidence>
<dbReference type="Pfam" id="PF00126">
    <property type="entry name" value="HTH_1"/>
    <property type="match status" value="1"/>
</dbReference>
<dbReference type="InterPro" id="IPR036390">
    <property type="entry name" value="WH_DNA-bd_sf"/>
</dbReference>
<dbReference type="SUPFAM" id="SSF46785">
    <property type="entry name" value="Winged helix' DNA-binding domain"/>
    <property type="match status" value="2"/>
</dbReference>
<dbReference type="InterPro" id="IPR000847">
    <property type="entry name" value="LysR_HTH_N"/>
</dbReference>
<comment type="caution">
    <text evidence="6">The sequence shown here is derived from an EMBL/GenBank/DDBJ whole genome shotgun (WGS) entry which is preliminary data.</text>
</comment>
<reference evidence="6" key="1">
    <citation type="submission" date="2015-08" db="EMBL/GenBank/DDBJ databases">
        <title>Draft genome sequence of Komagataeibacter europaeus CECT 8546 a cellulose producer strain from vinegar produced by the traditional method.</title>
        <authorList>
            <person name="Poehlein A."/>
            <person name="Valera M.J."/>
            <person name="Haack F.S."/>
            <person name="Mas A."/>
            <person name="Daniel R."/>
            <person name="Streit W.R."/>
            <person name="Mateo E."/>
        </authorList>
    </citation>
    <scope>NUCLEOTIDE SEQUENCE [LARGE SCALE GENOMIC DNA]</scope>
    <source>
        <strain evidence="6">CECT 8546</strain>
    </source>
</reference>
<dbReference type="PATRIC" id="fig|33995.3.peg.578"/>
<dbReference type="InterPro" id="IPR036388">
    <property type="entry name" value="WH-like_DNA-bd_sf"/>
</dbReference>
<name>A0A0M0EKN3_KOMEU</name>
<dbReference type="Gene3D" id="1.10.10.10">
    <property type="entry name" value="Winged helix-like DNA-binding domain superfamily/Winged helix DNA-binding domain"/>
    <property type="match status" value="1"/>
</dbReference>
<proteinExistence type="inferred from homology"/>
<feature type="domain" description="HTH lysR-type" evidence="5">
    <location>
        <begin position="107"/>
        <end position="162"/>
    </location>
</feature>
<accession>A0A0M0EKN3</accession>
<dbReference type="FunFam" id="1.10.10.10:FF:000001">
    <property type="entry name" value="LysR family transcriptional regulator"/>
    <property type="match status" value="1"/>
</dbReference>
<keyword evidence="2" id="KW-0805">Transcription regulation</keyword>
<dbReference type="PANTHER" id="PTHR30346">
    <property type="entry name" value="TRANSCRIPTIONAL DUAL REGULATOR HCAR-RELATED"/>
    <property type="match status" value="1"/>
</dbReference>
<sequence length="430" mass="47310">MRFTTLAQALAVIWFHSVREAAAALDRPVSSVADALERFESRLATRLVYTAASTLYLTPAAEKLRTILPDFITILSGIVAMHGDGLPEDGNDTVSVLHRAARFPLSLTFIERFVTVAEAGSIHHAANRLDIPQSNLSRQISQAEQQLGRHLLSRSRNGCTLTPAGEAFYHAIRPLIRQIHLLTAHADQRFSHALRDIRFGTILPINYESNLTSNLAQLVAGWQHAYPHQNLLISSGTAEDLFRDLKSATLDIILTDTTVSTDVFEKRDLFASELVLAGPARVVGPTASVPDLLAAHPIAVPSLKSGLRQSVWKTLETVISFENTQPVIVEVDALPIMLRLILDHDYLCVLPQDAIKNLTSRIGWLPLPYQPKVSMRLVWPRMPKARQAADRIITLLGYAPAGEDGSTPEHTMDTGFQKPAMASCSKMGTF</sequence>
<keyword evidence="4" id="KW-0804">Transcription</keyword>
<dbReference type="Gene3D" id="3.40.190.10">
    <property type="entry name" value="Periplasmic binding protein-like II"/>
    <property type="match status" value="2"/>
</dbReference>
<evidence type="ECO:0000256" key="1">
    <source>
        <dbReference type="ARBA" id="ARBA00009437"/>
    </source>
</evidence>
<dbReference type="OrthoDB" id="9812435at2"/>
<dbReference type="GO" id="GO:0032993">
    <property type="term" value="C:protein-DNA complex"/>
    <property type="evidence" value="ECO:0007669"/>
    <property type="project" value="TreeGrafter"/>
</dbReference>
<dbReference type="RefSeq" id="WP_053322845.1">
    <property type="nucleotide sequence ID" value="NZ_LHUQ01000002.1"/>
</dbReference>
<dbReference type="SUPFAM" id="SSF53850">
    <property type="entry name" value="Periplasmic binding protein-like II"/>
    <property type="match status" value="1"/>
</dbReference>
<dbReference type="Pfam" id="PF03466">
    <property type="entry name" value="LysR_substrate"/>
    <property type="match status" value="1"/>
</dbReference>
<dbReference type="AlphaFoldDB" id="A0A0M0EKN3"/>
<evidence type="ECO:0000256" key="4">
    <source>
        <dbReference type="ARBA" id="ARBA00023163"/>
    </source>
</evidence>
<dbReference type="CDD" id="cd05466">
    <property type="entry name" value="PBP2_LTTR_substrate"/>
    <property type="match status" value="1"/>
</dbReference>
<protein>
    <submittedName>
        <fullName evidence="6">HTH-type transcriptional regulator GltC</fullName>
    </submittedName>
</protein>
<dbReference type="GO" id="GO:0003700">
    <property type="term" value="F:DNA-binding transcription factor activity"/>
    <property type="evidence" value="ECO:0007669"/>
    <property type="project" value="InterPro"/>
</dbReference>
<gene>
    <name evidence="6" type="primary">gltC1</name>
    <name evidence="6" type="ORF">KOEU_05220</name>
</gene>
<comment type="similarity">
    <text evidence="1">Belongs to the LysR transcriptional regulatory family.</text>
</comment>
<evidence type="ECO:0000256" key="2">
    <source>
        <dbReference type="ARBA" id="ARBA00023015"/>
    </source>
</evidence>
<organism evidence="6 7">
    <name type="scientific">Komagataeibacter europaeus</name>
    <name type="common">Gluconacetobacter europaeus</name>
    <dbReference type="NCBI Taxonomy" id="33995"/>
    <lineage>
        <taxon>Bacteria</taxon>
        <taxon>Pseudomonadati</taxon>
        <taxon>Pseudomonadota</taxon>
        <taxon>Alphaproteobacteria</taxon>
        <taxon>Acetobacterales</taxon>
        <taxon>Acetobacteraceae</taxon>
        <taxon>Komagataeibacter</taxon>
    </lineage>
</organism>
<keyword evidence="3" id="KW-0238">DNA-binding</keyword>
<evidence type="ECO:0000313" key="6">
    <source>
        <dbReference type="EMBL" id="KON65835.1"/>
    </source>
</evidence>
<dbReference type="PANTHER" id="PTHR30346:SF28">
    <property type="entry name" value="HTH-TYPE TRANSCRIPTIONAL REGULATOR CYNR"/>
    <property type="match status" value="1"/>
</dbReference>
<dbReference type="STRING" id="33995.KOEU_05220"/>
<evidence type="ECO:0000259" key="5">
    <source>
        <dbReference type="PROSITE" id="PS50931"/>
    </source>
</evidence>
<dbReference type="Proteomes" id="UP000037566">
    <property type="component" value="Unassembled WGS sequence"/>
</dbReference>
<dbReference type="GO" id="GO:0003677">
    <property type="term" value="F:DNA binding"/>
    <property type="evidence" value="ECO:0007669"/>
    <property type="project" value="UniProtKB-KW"/>
</dbReference>
<keyword evidence="7" id="KW-1185">Reference proteome</keyword>